<protein>
    <submittedName>
        <fullName evidence="2">Ribosomal protein S12 methylthiotransferase accessory factor</fullName>
    </submittedName>
</protein>
<dbReference type="GO" id="GO:0005840">
    <property type="term" value="C:ribosome"/>
    <property type="evidence" value="ECO:0007669"/>
    <property type="project" value="UniProtKB-KW"/>
</dbReference>
<evidence type="ECO:0000259" key="1">
    <source>
        <dbReference type="PROSITE" id="PS51664"/>
    </source>
</evidence>
<accession>A0A1T4VZU4</accession>
<dbReference type="EMBL" id="FUXX01000073">
    <property type="protein sequence ID" value="SKA70532.1"/>
    <property type="molecule type" value="Genomic_DNA"/>
</dbReference>
<evidence type="ECO:0000313" key="3">
    <source>
        <dbReference type="Proteomes" id="UP000242432"/>
    </source>
</evidence>
<gene>
    <name evidence="2" type="ORF">SAMN02745213_02335</name>
</gene>
<dbReference type="GO" id="GO:0016740">
    <property type="term" value="F:transferase activity"/>
    <property type="evidence" value="ECO:0007669"/>
    <property type="project" value="UniProtKB-KW"/>
</dbReference>
<keyword evidence="3" id="KW-1185">Reference proteome</keyword>
<dbReference type="PROSITE" id="PS51664">
    <property type="entry name" value="YCAO"/>
    <property type="match status" value="1"/>
</dbReference>
<dbReference type="InterPro" id="IPR041080">
    <property type="entry name" value="YcaO_C"/>
</dbReference>
<organism evidence="2 3">
    <name type="scientific">Succinivibrio dextrinosolvens DSM 3072</name>
    <dbReference type="NCBI Taxonomy" id="1123324"/>
    <lineage>
        <taxon>Bacteria</taxon>
        <taxon>Pseudomonadati</taxon>
        <taxon>Pseudomonadota</taxon>
        <taxon>Gammaproteobacteria</taxon>
        <taxon>Aeromonadales</taxon>
        <taxon>Succinivibrionaceae</taxon>
        <taxon>Succinivibrio</taxon>
    </lineage>
</organism>
<dbReference type="RefSeq" id="WP_078929595.1">
    <property type="nucleotide sequence ID" value="NZ_FUXX01000073.1"/>
</dbReference>
<dbReference type="Gene3D" id="3.30.1330.230">
    <property type="match status" value="1"/>
</dbReference>
<evidence type="ECO:0000313" key="2">
    <source>
        <dbReference type="EMBL" id="SKA70532.1"/>
    </source>
</evidence>
<dbReference type="AlphaFoldDB" id="A0A1T4VZU4"/>
<dbReference type="PANTHER" id="PTHR37809:SF1">
    <property type="entry name" value="RIBOSOMAL PROTEIN S12 METHYLTHIOTRANSFERASE ACCESSORY FACTOR YCAO"/>
    <property type="match status" value="1"/>
</dbReference>
<sequence length="586" mass="66051">MTTIVGKDAPLEQSIEHFTDTLKKLNIEVVEDNWLNPLDNVYSVHLAIASLPCIYTNGKGSSRLAARASAYGELFERLATHLSFSDYYLGLDNSNAPYVHFKDEKWTVIDQADPSIPNDVLNASLRKFYSENTELNLEDLVDLQSSSFSRGVCSIPFTNARNGEVVYFPVNLLDNLYGSNGMSAGNTEYEALVQGLSEIIERYVKKEIIKRGLALPVIPDEILSKYEKSFKTLQELKGNNLTAVCYDASLGGKFPVVCVVLFNQSNGTCFASFGSHPIFEVALDRTLTELMQGRTFSDLDNFDAPDFDLERTSDIVNLESHFVDSTGILPMQMFKKVPDYRFVAWDFSGNTQEQYKALRYMIAKLGFDIYVRSYNYLGVCVYRTIVPGMSEIYPVDDLIYNNTNSGIDFQEALLSLPQTEESLETYKSYLDELENENVDNDALVCPLLGILPDSKSAWETLRMGELRCLIALAAGEHEKALEYAQWTITFNQVNFSLDKIAFYQCITKILECKTEGSLKLEDYQNGLELLFGKETFESALDHVNGKARFGTLIASDLNLKGFAAHQELVRIYNILKEAQEHQDVKK</sequence>
<feature type="domain" description="YcaO" evidence="1">
    <location>
        <begin position="58"/>
        <end position="424"/>
    </location>
</feature>
<keyword evidence="2" id="KW-0808">Transferase</keyword>
<reference evidence="3" key="1">
    <citation type="submission" date="2017-02" db="EMBL/GenBank/DDBJ databases">
        <authorList>
            <person name="Varghese N."/>
            <person name="Submissions S."/>
        </authorList>
    </citation>
    <scope>NUCLEOTIDE SEQUENCE [LARGE SCALE GENOMIC DNA]</scope>
    <source>
        <strain evidence="3">DSM 3072</strain>
    </source>
</reference>
<keyword evidence="2" id="KW-0687">Ribonucleoprotein</keyword>
<name>A0A1T4VZU4_9GAMM</name>
<dbReference type="Pfam" id="PF18381">
    <property type="entry name" value="YcaO_C"/>
    <property type="match status" value="1"/>
</dbReference>
<dbReference type="PANTHER" id="PTHR37809">
    <property type="entry name" value="RIBOSOMAL PROTEIN S12 METHYLTHIOTRANSFERASE ACCESSORY FACTOR YCAO"/>
    <property type="match status" value="1"/>
</dbReference>
<dbReference type="NCBIfam" id="TIGR00702">
    <property type="entry name" value="YcaO-type kinase domain"/>
    <property type="match status" value="1"/>
</dbReference>
<dbReference type="InterPro" id="IPR003776">
    <property type="entry name" value="YcaO-like_dom"/>
</dbReference>
<keyword evidence="2" id="KW-0689">Ribosomal protein</keyword>
<dbReference type="Proteomes" id="UP000242432">
    <property type="component" value="Unassembled WGS sequence"/>
</dbReference>
<dbReference type="Gene3D" id="3.30.160.660">
    <property type="match status" value="1"/>
</dbReference>
<dbReference type="Pfam" id="PF02624">
    <property type="entry name" value="YcaO"/>
    <property type="match status" value="1"/>
</dbReference>
<dbReference type="STRING" id="83771.SAMN02910357_02476"/>
<proteinExistence type="predicted"/>